<protein>
    <submittedName>
        <fullName evidence="1">Uncharacterized protein</fullName>
    </submittedName>
</protein>
<sequence length="102" mass="11068">MTLNIFRPIKHMANIFFTGDAQLFGNEKLVTHPPLGAGPDSSVITCRPINKRSAATKGSTCAIKQFSSITPTPMLAALRLILSLRPLPRIPTPPYALLAHHP</sequence>
<dbReference type="AlphaFoldDB" id="A0AAV4X536"/>
<comment type="caution">
    <text evidence="1">The sequence shown here is derived from an EMBL/GenBank/DDBJ whole genome shotgun (WGS) entry which is preliminary data.</text>
</comment>
<gene>
    <name evidence="1" type="ORF">CDAR_59421</name>
</gene>
<dbReference type="EMBL" id="BPLQ01015594">
    <property type="protein sequence ID" value="GIY89285.1"/>
    <property type="molecule type" value="Genomic_DNA"/>
</dbReference>
<accession>A0AAV4X536</accession>
<organism evidence="1 2">
    <name type="scientific">Caerostris darwini</name>
    <dbReference type="NCBI Taxonomy" id="1538125"/>
    <lineage>
        <taxon>Eukaryota</taxon>
        <taxon>Metazoa</taxon>
        <taxon>Ecdysozoa</taxon>
        <taxon>Arthropoda</taxon>
        <taxon>Chelicerata</taxon>
        <taxon>Arachnida</taxon>
        <taxon>Araneae</taxon>
        <taxon>Araneomorphae</taxon>
        <taxon>Entelegynae</taxon>
        <taxon>Araneoidea</taxon>
        <taxon>Araneidae</taxon>
        <taxon>Caerostris</taxon>
    </lineage>
</organism>
<dbReference type="Proteomes" id="UP001054837">
    <property type="component" value="Unassembled WGS sequence"/>
</dbReference>
<evidence type="ECO:0000313" key="2">
    <source>
        <dbReference type="Proteomes" id="UP001054837"/>
    </source>
</evidence>
<name>A0AAV4X536_9ARAC</name>
<keyword evidence="2" id="KW-1185">Reference proteome</keyword>
<reference evidence="1 2" key="1">
    <citation type="submission" date="2021-06" db="EMBL/GenBank/DDBJ databases">
        <title>Caerostris darwini draft genome.</title>
        <authorList>
            <person name="Kono N."/>
            <person name="Arakawa K."/>
        </authorList>
    </citation>
    <scope>NUCLEOTIDE SEQUENCE [LARGE SCALE GENOMIC DNA]</scope>
</reference>
<evidence type="ECO:0000313" key="1">
    <source>
        <dbReference type="EMBL" id="GIY89285.1"/>
    </source>
</evidence>
<proteinExistence type="predicted"/>